<dbReference type="CDD" id="cd00483">
    <property type="entry name" value="HPPK"/>
    <property type="match status" value="1"/>
</dbReference>
<evidence type="ECO:0000256" key="7">
    <source>
        <dbReference type="ARBA" id="ARBA00022840"/>
    </source>
</evidence>
<dbReference type="GO" id="GO:0003848">
    <property type="term" value="F:2-amino-4-hydroxy-6-hydroxymethyldihydropteridine diphosphokinase activity"/>
    <property type="evidence" value="ECO:0007669"/>
    <property type="project" value="UniProtKB-EC"/>
</dbReference>
<dbReference type="Pfam" id="PF01288">
    <property type="entry name" value="HPPK"/>
    <property type="match status" value="1"/>
</dbReference>
<comment type="pathway">
    <text evidence="2">Cofactor biosynthesis; tetrahydrofolate biosynthesis; 2-amino-4-hydroxy-6-hydroxymethyl-7,8-dihydropteridine diphosphate from 7,8-dihydroneopterin triphosphate: step 4/4.</text>
</comment>
<keyword evidence="8" id="KW-0289">Folate biosynthesis</keyword>
<evidence type="ECO:0000256" key="8">
    <source>
        <dbReference type="ARBA" id="ARBA00022909"/>
    </source>
</evidence>
<dbReference type="PANTHER" id="PTHR43071:SF1">
    <property type="entry name" value="2-AMINO-4-HYDROXY-6-HYDROXYMETHYLDIHYDROPTERIDINE PYROPHOSPHOKINASE"/>
    <property type="match status" value="1"/>
</dbReference>
<feature type="domain" description="7,8-dihydro-6-hydroxymethylpterin-pyrophosphokinase" evidence="9">
    <location>
        <begin position="10"/>
        <end position="141"/>
    </location>
</feature>
<comment type="catalytic activity">
    <reaction evidence="1">
        <text>6-hydroxymethyl-7,8-dihydropterin + ATP = (7,8-dihydropterin-6-yl)methyl diphosphate + AMP + H(+)</text>
        <dbReference type="Rhea" id="RHEA:11412"/>
        <dbReference type="ChEBI" id="CHEBI:15378"/>
        <dbReference type="ChEBI" id="CHEBI:30616"/>
        <dbReference type="ChEBI" id="CHEBI:44841"/>
        <dbReference type="ChEBI" id="CHEBI:72950"/>
        <dbReference type="ChEBI" id="CHEBI:456215"/>
        <dbReference type="EC" id="2.7.6.3"/>
    </reaction>
</comment>
<dbReference type="InterPro" id="IPR035907">
    <property type="entry name" value="Hppk_sf"/>
</dbReference>
<evidence type="ECO:0000259" key="9">
    <source>
        <dbReference type="Pfam" id="PF01288"/>
    </source>
</evidence>
<evidence type="ECO:0000256" key="3">
    <source>
        <dbReference type="ARBA" id="ARBA00013253"/>
    </source>
</evidence>
<name>A0A542Y632_9MICO</name>
<keyword evidence="4" id="KW-0808">Transferase</keyword>
<dbReference type="Proteomes" id="UP000319094">
    <property type="component" value="Unassembled WGS sequence"/>
</dbReference>
<keyword evidence="11" id="KW-1185">Reference proteome</keyword>
<accession>A0A542Y632</accession>
<dbReference type="InterPro" id="IPR000550">
    <property type="entry name" value="Hppk"/>
</dbReference>
<dbReference type="GO" id="GO:0005524">
    <property type="term" value="F:ATP binding"/>
    <property type="evidence" value="ECO:0007669"/>
    <property type="project" value="UniProtKB-KW"/>
</dbReference>
<evidence type="ECO:0000313" key="10">
    <source>
        <dbReference type="EMBL" id="TQL43487.1"/>
    </source>
</evidence>
<organism evidence="10 11">
    <name type="scientific">Leucobacter komagatae</name>
    <dbReference type="NCBI Taxonomy" id="55969"/>
    <lineage>
        <taxon>Bacteria</taxon>
        <taxon>Bacillati</taxon>
        <taxon>Actinomycetota</taxon>
        <taxon>Actinomycetes</taxon>
        <taxon>Micrococcales</taxon>
        <taxon>Microbacteriaceae</taxon>
        <taxon>Leucobacter</taxon>
    </lineage>
</organism>
<dbReference type="EMBL" id="VFON01000001">
    <property type="protein sequence ID" value="TQL43487.1"/>
    <property type="molecule type" value="Genomic_DNA"/>
</dbReference>
<dbReference type="OrthoDB" id="9808041at2"/>
<dbReference type="AlphaFoldDB" id="A0A542Y632"/>
<evidence type="ECO:0000256" key="2">
    <source>
        <dbReference type="ARBA" id="ARBA00005051"/>
    </source>
</evidence>
<evidence type="ECO:0000256" key="6">
    <source>
        <dbReference type="ARBA" id="ARBA00022777"/>
    </source>
</evidence>
<dbReference type="GO" id="GO:0046656">
    <property type="term" value="P:folic acid biosynthetic process"/>
    <property type="evidence" value="ECO:0007669"/>
    <property type="project" value="UniProtKB-KW"/>
</dbReference>
<dbReference type="GO" id="GO:0046654">
    <property type="term" value="P:tetrahydrofolate biosynthetic process"/>
    <property type="evidence" value="ECO:0007669"/>
    <property type="project" value="UniProtKB-UniPathway"/>
</dbReference>
<dbReference type="NCBIfam" id="TIGR01498">
    <property type="entry name" value="folK"/>
    <property type="match status" value="1"/>
</dbReference>
<dbReference type="EC" id="2.7.6.3" evidence="3"/>
<evidence type="ECO:0000256" key="4">
    <source>
        <dbReference type="ARBA" id="ARBA00022679"/>
    </source>
</evidence>
<sequence length="177" mass="19252">MIAQVVPVLFAFGSNLGGRDDTIRSAQRELAATPGIQNFLASPLRETVALTLAGPDPLAPKYINGVARADTTLAPHDLLDVMQRIESEHGRVRDKRWGDRTLDIDLILFGGRVIADERLTVPHPRAHERDFVLSPWLELDPDAVLMGHGRVAELLARIGDTTAPLGASDAGPQVEDR</sequence>
<dbReference type="UniPathway" id="UPA00077">
    <property type="reaction ID" value="UER00155"/>
</dbReference>
<keyword evidence="7" id="KW-0067">ATP-binding</keyword>
<proteinExistence type="predicted"/>
<comment type="caution">
    <text evidence="10">The sequence shown here is derived from an EMBL/GenBank/DDBJ whole genome shotgun (WGS) entry which is preliminary data.</text>
</comment>
<evidence type="ECO:0000313" key="11">
    <source>
        <dbReference type="Proteomes" id="UP000319094"/>
    </source>
</evidence>
<dbReference type="PANTHER" id="PTHR43071">
    <property type="entry name" value="2-AMINO-4-HYDROXY-6-HYDROXYMETHYLDIHYDROPTERIDINE PYROPHOSPHOKINASE"/>
    <property type="match status" value="1"/>
</dbReference>
<evidence type="ECO:0000256" key="5">
    <source>
        <dbReference type="ARBA" id="ARBA00022741"/>
    </source>
</evidence>
<keyword evidence="5" id="KW-0547">Nucleotide-binding</keyword>
<dbReference type="RefSeq" id="WP_141886795.1">
    <property type="nucleotide sequence ID" value="NZ_BAAAUY010000002.1"/>
</dbReference>
<dbReference type="GO" id="GO:0016301">
    <property type="term" value="F:kinase activity"/>
    <property type="evidence" value="ECO:0007669"/>
    <property type="project" value="UniProtKB-KW"/>
</dbReference>
<keyword evidence="6 10" id="KW-0418">Kinase</keyword>
<evidence type="ECO:0000256" key="1">
    <source>
        <dbReference type="ARBA" id="ARBA00000198"/>
    </source>
</evidence>
<protein>
    <recommendedName>
        <fullName evidence="3">2-amino-4-hydroxy-6-hydroxymethyldihydropteridine diphosphokinase</fullName>
        <ecNumber evidence="3">2.7.6.3</ecNumber>
    </recommendedName>
</protein>
<reference evidence="10 11" key="1">
    <citation type="submission" date="2019-06" db="EMBL/GenBank/DDBJ databases">
        <title>Sequencing the genomes of 1000 actinobacteria strains.</title>
        <authorList>
            <person name="Klenk H.-P."/>
        </authorList>
    </citation>
    <scope>NUCLEOTIDE SEQUENCE [LARGE SCALE GENOMIC DNA]</scope>
    <source>
        <strain evidence="10 11">DSM 8803</strain>
    </source>
</reference>
<dbReference type="SUPFAM" id="SSF55083">
    <property type="entry name" value="6-hydroxymethyl-7,8-dihydropterin pyrophosphokinase, HPPK"/>
    <property type="match status" value="1"/>
</dbReference>
<dbReference type="Gene3D" id="3.30.70.560">
    <property type="entry name" value="7,8-Dihydro-6-hydroxymethylpterin-pyrophosphokinase HPPK"/>
    <property type="match status" value="1"/>
</dbReference>
<gene>
    <name evidence="10" type="ORF">FB468_1508</name>
</gene>